<dbReference type="AlphaFoldDB" id="A0A672M2I1"/>
<evidence type="ECO:0000259" key="2">
    <source>
        <dbReference type="SMART" id="SM00409"/>
    </source>
</evidence>
<dbReference type="SMART" id="SM00409">
    <property type="entry name" value="IG"/>
    <property type="match status" value="2"/>
</dbReference>
<keyword evidence="4" id="KW-1185">Reference proteome</keyword>
<feature type="domain" description="Immunoglobulin" evidence="2">
    <location>
        <begin position="22"/>
        <end position="121"/>
    </location>
</feature>
<organism evidence="3 4">
    <name type="scientific">Sinocyclocheilus grahami</name>
    <name type="common">Dianchi golden-line fish</name>
    <name type="synonym">Barbus grahami</name>
    <dbReference type="NCBI Taxonomy" id="75366"/>
    <lineage>
        <taxon>Eukaryota</taxon>
        <taxon>Metazoa</taxon>
        <taxon>Chordata</taxon>
        <taxon>Craniata</taxon>
        <taxon>Vertebrata</taxon>
        <taxon>Euteleostomi</taxon>
        <taxon>Actinopterygii</taxon>
        <taxon>Neopterygii</taxon>
        <taxon>Teleostei</taxon>
        <taxon>Ostariophysi</taxon>
        <taxon>Cypriniformes</taxon>
        <taxon>Cyprinidae</taxon>
        <taxon>Cyprininae</taxon>
        <taxon>Sinocyclocheilus</taxon>
    </lineage>
</organism>
<evidence type="ECO:0000313" key="4">
    <source>
        <dbReference type="Proteomes" id="UP000472262"/>
    </source>
</evidence>
<evidence type="ECO:0000256" key="1">
    <source>
        <dbReference type="SAM" id="SignalP"/>
    </source>
</evidence>
<dbReference type="InterPro" id="IPR013783">
    <property type="entry name" value="Ig-like_fold"/>
</dbReference>
<feature type="chain" id="PRO_5025364759" description="Immunoglobulin domain-containing protein" evidence="1">
    <location>
        <begin position="21"/>
        <end position="300"/>
    </location>
</feature>
<accession>A0A672M2I1</accession>
<dbReference type="InterPro" id="IPR003599">
    <property type="entry name" value="Ig_sub"/>
</dbReference>
<dbReference type="PANTHER" id="PTHR21063">
    <property type="entry name" value="LFA-3"/>
    <property type="match status" value="1"/>
</dbReference>
<reference evidence="3" key="2">
    <citation type="submission" date="2025-09" db="UniProtKB">
        <authorList>
            <consortium name="Ensembl"/>
        </authorList>
    </citation>
    <scope>IDENTIFICATION</scope>
</reference>
<protein>
    <recommendedName>
        <fullName evidence="2">Immunoglobulin domain-containing protein</fullName>
    </recommendedName>
</protein>
<dbReference type="InParanoid" id="A0A672M2I1"/>
<dbReference type="InterPro" id="IPR013106">
    <property type="entry name" value="Ig_V-set"/>
</dbReference>
<dbReference type="Pfam" id="PF07686">
    <property type="entry name" value="V-set"/>
    <property type="match status" value="1"/>
</dbReference>
<name>A0A672M2I1_SINGR</name>
<evidence type="ECO:0000313" key="3">
    <source>
        <dbReference type="Ensembl" id="ENSSGRP00000030732.1"/>
    </source>
</evidence>
<keyword evidence="1" id="KW-0732">Signal</keyword>
<dbReference type="PANTHER" id="PTHR21063:SF4">
    <property type="entry name" value="CD48 ANTIGEN-RELATED"/>
    <property type="match status" value="1"/>
</dbReference>
<dbReference type="InterPro" id="IPR036179">
    <property type="entry name" value="Ig-like_dom_sf"/>
</dbReference>
<reference evidence="3" key="1">
    <citation type="submission" date="2025-08" db="UniProtKB">
        <authorList>
            <consortium name="Ensembl"/>
        </authorList>
    </citation>
    <scope>IDENTIFICATION</scope>
</reference>
<feature type="signal peptide" evidence="1">
    <location>
        <begin position="1"/>
        <end position="20"/>
    </location>
</feature>
<feature type="domain" description="Immunoglobulin" evidence="2">
    <location>
        <begin position="131"/>
        <end position="240"/>
    </location>
</feature>
<dbReference type="SUPFAM" id="SSF48726">
    <property type="entry name" value="Immunoglobulin"/>
    <property type="match status" value="2"/>
</dbReference>
<proteinExistence type="predicted"/>
<dbReference type="OMA" id="SLMITDH"/>
<dbReference type="Proteomes" id="UP000472262">
    <property type="component" value="Unassembled WGS sequence"/>
</dbReference>
<sequence length="300" mass="33787">FNSGKYILQQLLICASGVEADGVSVSVMEGDSVTLHTGVETNQQDRIKWYFNDTRIAQLIGEQSKICTDEQCKERFRDRLKLDSHNGDLTITNINTTHSGVYKLQIFRRRVIQKIFNVAARDVPGAETDQMKTKSVNEGESVTLDPGVIKNKDDVMIWNFNGILITEITRDHHKICEDVKCNSTGRFRDRLKLDNQTGSLTITNITTTDAGVYKLQINRSIHPHHSINIIKRFSITVTVSPSLLTCFVAGVSEECVKALPSSLMITDHLRSYRSLKTSKNAVLCMPGKWLVISFCKYAFL</sequence>
<dbReference type="Gene3D" id="2.60.40.10">
    <property type="entry name" value="Immunoglobulins"/>
    <property type="match status" value="2"/>
</dbReference>
<dbReference type="Ensembl" id="ENSSGRT00000033007.1">
    <property type="protein sequence ID" value="ENSSGRP00000030732.1"/>
    <property type="gene ID" value="ENSSGRG00000017305.1"/>
</dbReference>